<evidence type="ECO:0000256" key="5">
    <source>
        <dbReference type="ARBA" id="ARBA00022989"/>
    </source>
</evidence>
<sequence>MHDIDLRKALPLPITYMLGLSMVWMTWRTLDVLPLGVDSHAYWAAWAGESMYDRAPGTLDAYLYSPAFAQMVWPLAQLPWPVFGVLWALATVAGLAYLFAPMGRRWILPMLMLCSPEIASGNIFWLLAIAAALGLRHPSVWAFVVLTKVTPALGPIWFAVRREWRNLAVSVVCTAVVVAVSFALSPELWTQWLAFLTDRAGSSSTRVGAPIFPPLIIRLPLALVLLVATAVTNKRWGLPVAMIWATPVSGIAAFTILAALPRLMDDGRKNPPSALPAQQAHKDVRR</sequence>
<dbReference type="Proteomes" id="UP000636918">
    <property type="component" value="Unassembled WGS sequence"/>
</dbReference>
<keyword evidence="2" id="KW-1003">Cell membrane</keyword>
<keyword evidence="10" id="KW-1185">Reference proteome</keyword>
<name>A0ABS1L6Y7_9ACTN</name>
<accession>A0ABS1L6Y7</accession>
<keyword evidence="4 8" id="KW-0812">Transmembrane</keyword>
<keyword evidence="5 8" id="KW-1133">Transmembrane helix</keyword>
<feature type="transmembrane region" description="Helical" evidence="8">
    <location>
        <begin position="78"/>
        <end position="99"/>
    </location>
</feature>
<evidence type="ECO:0000256" key="4">
    <source>
        <dbReference type="ARBA" id="ARBA00022692"/>
    </source>
</evidence>
<dbReference type="Pfam" id="PF09594">
    <property type="entry name" value="GT87"/>
    <property type="match status" value="1"/>
</dbReference>
<evidence type="ECO:0000313" key="10">
    <source>
        <dbReference type="Proteomes" id="UP000636918"/>
    </source>
</evidence>
<dbReference type="InterPro" id="IPR018584">
    <property type="entry name" value="GT87"/>
</dbReference>
<feature type="transmembrane region" description="Helical" evidence="8">
    <location>
        <begin position="9"/>
        <end position="27"/>
    </location>
</feature>
<evidence type="ECO:0000256" key="1">
    <source>
        <dbReference type="ARBA" id="ARBA00004651"/>
    </source>
</evidence>
<evidence type="ECO:0000256" key="8">
    <source>
        <dbReference type="SAM" id="Phobius"/>
    </source>
</evidence>
<comment type="similarity">
    <text evidence="7">Belongs to the glycosyltransferase 87 family.</text>
</comment>
<keyword evidence="6 8" id="KW-0472">Membrane</keyword>
<evidence type="ECO:0000256" key="6">
    <source>
        <dbReference type="ARBA" id="ARBA00023136"/>
    </source>
</evidence>
<feature type="transmembrane region" description="Helical" evidence="8">
    <location>
        <begin position="111"/>
        <end position="134"/>
    </location>
</feature>
<organism evidence="9 10">
    <name type="scientific">Nocardioides baculatus</name>
    <dbReference type="NCBI Taxonomy" id="2801337"/>
    <lineage>
        <taxon>Bacteria</taxon>
        <taxon>Bacillati</taxon>
        <taxon>Actinomycetota</taxon>
        <taxon>Actinomycetes</taxon>
        <taxon>Propionibacteriales</taxon>
        <taxon>Nocardioidaceae</taxon>
        <taxon>Nocardioides</taxon>
    </lineage>
</organism>
<comment type="caution">
    <text evidence="9">The sequence shown here is derived from an EMBL/GenBank/DDBJ whole genome shotgun (WGS) entry which is preliminary data.</text>
</comment>
<dbReference type="RefSeq" id="WP_201935220.1">
    <property type="nucleotide sequence ID" value="NZ_JAERSG010000002.1"/>
</dbReference>
<feature type="transmembrane region" description="Helical" evidence="8">
    <location>
        <begin position="140"/>
        <end position="160"/>
    </location>
</feature>
<protein>
    <submittedName>
        <fullName evidence="9">DUF2029 domain-containing protein</fullName>
    </submittedName>
</protein>
<reference evidence="9 10" key="1">
    <citation type="submission" date="2021-01" db="EMBL/GenBank/DDBJ databases">
        <title>Genome seq and assembly of Nocardiodes sp. G10.</title>
        <authorList>
            <person name="Chhetri G."/>
        </authorList>
    </citation>
    <scope>NUCLEOTIDE SEQUENCE [LARGE SCALE GENOMIC DNA]</scope>
    <source>
        <strain evidence="9 10">G10</strain>
    </source>
</reference>
<feature type="transmembrane region" description="Helical" evidence="8">
    <location>
        <begin position="238"/>
        <end position="260"/>
    </location>
</feature>
<evidence type="ECO:0000256" key="3">
    <source>
        <dbReference type="ARBA" id="ARBA00022679"/>
    </source>
</evidence>
<evidence type="ECO:0000256" key="7">
    <source>
        <dbReference type="ARBA" id="ARBA00024033"/>
    </source>
</evidence>
<gene>
    <name evidence="9" type="ORF">JI751_07555</name>
</gene>
<feature type="transmembrane region" description="Helical" evidence="8">
    <location>
        <begin position="211"/>
        <end position="231"/>
    </location>
</feature>
<dbReference type="EMBL" id="JAERSG010000002">
    <property type="protein sequence ID" value="MBL0747459.1"/>
    <property type="molecule type" value="Genomic_DNA"/>
</dbReference>
<comment type="subcellular location">
    <subcellularLocation>
        <location evidence="1">Cell membrane</location>
        <topology evidence="1">Multi-pass membrane protein</topology>
    </subcellularLocation>
</comment>
<feature type="transmembrane region" description="Helical" evidence="8">
    <location>
        <begin position="167"/>
        <end position="185"/>
    </location>
</feature>
<proteinExistence type="inferred from homology"/>
<evidence type="ECO:0000256" key="2">
    <source>
        <dbReference type="ARBA" id="ARBA00022475"/>
    </source>
</evidence>
<keyword evidence="3" id="KW-0808">Transferase</keyword>
<evidence type="ECO:0000313" key="9">
    <source>
        <dbReference type="EMBL" id="MBL0747459.1"/>
    </source>
</evidence>